<gene>
    <name evidence="5" type="ORF">PL2TA16_02331</name>
</gene>
<dbReference type="InterPro" id="IPR011049">
    <property type="entry name" value="Serralysin-like_metalloprot_C"/>
</dbReference>
<evidence type="ECO:0000313" key="5">
    <source>
        <dbReference type="EMBL" id="ESP94194.1"/>
    </source>
</evidence>
<evidence type="ECO:0000256" key="2">
    <source>
        <dbReference type="ARBA" id="ARBA00022525"/>
    </source>
</evidence>
<dbReference type="Gene3D" id="2.150.10.10">
    <property type="entry name" value="Serralysin-like metalloprotease, C-terminal"/>
    <property type="match status" value="6"/>
</dbReference>
<dbReference type="PROSITE" id="PS00330">
    <property type="entry name" value="HEMOLYSIN_CALCIUM"/>
    <property type="match status" value="7"/>
</dbReference>
<name>V4I1S7_PSEL2</name>
<dbReference type="RefSeq" id="WP_023398319.1">
    <property type="nucleotide sequence ID" value="NZ_AUSV01000020.1"/>
</dbReference>
<dbReference type="PRINTS" id="PR00313">
    <property type="entry name" value="CABNDNGRPT"/>
</dbReference>
<dbReference type="Pfam" id="PF06594">
    <property type="entry name" value="HCBP_related"/>
    <property type="match status" value="1"/>
</dbReference>
<dbReference type="InterPro" id="IPR050557">
    <property type="entry name" value="RTX_toxin/Mannuronan_C5-epim"/>
</dbReference>
<evidence type="ECO:0000259" key="4">
    <source>
        <dbReference type="Pfam" id="PF06594"/>
    </source>
</evidence>
<comment type="caution">
    <text evidence="5">The sequence shown here is derived from an EMBL/GenBank/DDBJ whole genome shotgun (WGS) entry which is preliminary data.</text>
</comment>
<dbReference type="GO" id="GO:0005576">
    <property type="term" value="C:extracellular region"/>
    <property type="evidence" value="ECO:0007669"/>
    <property type="project" value="UniProtKB-SubCell"/>
</dbReference>
<dbReference type="PANTHER" id="PTHR38340">
    <property type="entry name" value="S-LAYER PROTEIN"/>
    <property type="match status" value="1"/>
</dbReference>
<sequence>MYDLTYETDEDGNRIVKVEKTQLERYLQSVDYVNNILSGLGDSLGLEAATFDPDFRMLFSENLEQCLAEIKTEFEEINDNLRLRDPLILDLNGDGVQTIHVDAGVLFDHDGSGLKQGTGWISKEDGFLVLDLNNNGQIDNGLELFGDNTRLAGQPDQIAEHGFSALKSYDTNGDGKIDAQDDVYFSLQIWQDLNQDGISQEGELKYLTEWGIDSISYDYVRVSNSQSGNRIEYESSFTWSDGQRGDVSALFFASNSFNSVFVEKFPISERAAKLPDAQGFGGVRSLREAASQNSRLAELLEQFVSLDNRSDQRALMDKILFEYSETSALDSLFDEFSRINVNPNTYKIAGNDWTKLAVIEAFGGDIESIYEIKRSSSFAVLKPFIGNDDLSSRLRDSVYKAYDSIEDAIYIQIALQTRLKSLTDTIVFSFSNGSLMFDYGEFEIAIGTHITADPVNGLLDLYDLVRFYPLLTKSDYEGYKLFFSELAKFSGDQSVMETLAKDIPLINMRDENITFSRDVDLVVGTDGQDKVYTLAGDDFIAGMGGDDVLQGGLGDDYLDGGEGADTIVGGEGDDILRGGSGSDVLKGGNGNDTYIYELGDGNTIIDNYDLSKTSQDILKLGKGILASDIRLSTHNRNLVITLNDGSAITLKNFLGDSSSNKISSIQFADGSHWTAQNIKERFFASTENNDSITGTVESDRILGKGGNDYIEGVSGSDFLDGGDGNDTLIVGQTASSKYEQNTLVGGKGDDIIKGYWSSDTYIYNLGDGHDVIYEFGSNESSDQIILGKGISKDQVIAVRVGDDITLKILDITGSIVGSITLAGAFIDKSDIVDNVVFSDGAVLTAEEIFKSAQIQMGTEGKDILLGSVQSELLYGLAGDDQIDGVAGNDYLDGGDGNDTLIVGQIAGNKYAKNTLVGGKGDDILKGHLSSETYIYNLGDGHDVIYESGWSESSDQIILGEGILKDQVKAVRVGDDITLQILDVDDKVVGSITLAGAFIDKNDIVDTVEFSDGTLLTAQEIFDWAQNQIGTDSNDSIFGSNESDKIYGLAGDDHIDGIAGNDYLDGGEGNDTLIVGQTSRSNYANNTLVGGQGNDILKGHVSSETYVYNLGDGHDVIYEFGSTSTTDQLMLGEGISKEQVKILRVDDDIALQILDTAGSVVGSITLAGAFS</sequence>
<dbReference type="GO" id="GO:0005509">
    <property type="term" value="F:calcium ion binding"/>
    <property type="evidence" value="ECO:0007669"/>
    <property type="project" value="InterPro"/>
</dbReference>
<protein>
    <submittedName>
        <fullName evidence="5">RTX toxin related Ca2+-binding protein</fullName>
    </submittedName>
</protein>
<organism evidence="5 6">
    <name type="scientific">Pseudoalteromonas luteoviolacea (strain 2ta16)</name>
    <dbReference type="NCBI Taxonomy" id="1353533"/>
    <lineage>
        <taxon>Bacteria</taxon>
        <taxon>Pseudomonadati</taxon>
        <taxon>Pseudomonadota</taxon>
        <taxon>Gammaproteobacteria</taxon>
        <taxon>Alteromonadales</taxon>
        <taxon>Pseudoalteromonadaceae</taxon>
        <taxon>Pseudoalteromonas</taxon>
    </lineage>
</organism>
<reference evidence="5 6" key="1">
    <citation type="submission" date="2013-07" db="EMBL/GenBank/DDBJ databases">
        <title>Draft genome sequence of Pseudoalteromonas luteoviolacea 2ta16.</title>
        <authorList>
            <person name="Allen E.E."/>
            <person name="Azam F."/>
            <person name="Podell S."/>
        </authorList>
    </citation>
    <scope>NUCLEOTIDE SEQUENCE [LARGE SCALE GENOMIC DNA]</scope>
    <source>
        <strain evidence="5 6">2ta16</strain>
    </source>
</reference>
<dbReference type="SUPFAM" id="SSF51120">
    <property type="entry name" value="beta-Roll"/>
    <property type="match status" value="4"/>
</dbReference>
<dbReference type="PANTHER" id="PTHR38340:SF1">
    <property type="entry name" value="S-LAYER PROTEIN"/>
    <property type="match status" value="1"/>
</dbReference>
<dbReference type="InterPro" id="IPR010566">
    <property type="entry name" value="Haemolys_ca-bd"/>
</dbReference>
<feature type="domain" description="Haemolysin-type calcium binding-related" evidence="4">
    <location>
        <begin position="637"/>
        <end position="676"/>
    </location>
</feature>
<evidence type="ECO:0000256" key="1">
    <source>
        <dbReference type="ARBA" id="ARBA00004613"/>
    </source>
</evidence>
<dbReference type="InterPro" id="IPR001343">
    <property type="entry name" value="Hemolysn_Ca-bd"/>
</dbReference>
<keyword evidence="3" id="KW-0106">Calcium</keyword>
<dbReference type="AlphaFoldDB" id="V4I1S7"/>
<evidence type="ECO:0000256" key="3">
    <source>
        <dbReference type="ARBA" id="ARBA00022837"/>
    </source>
</evidence>
<dbReference type="InterPro" id="IPR018511">
    <property type="entry name" value="Hemolysin-typ_Ca-bd_CS"/>
</dbReference>
<dbReference type="EMBL" id="AUSV01000020">
    <property type="protein sequence ID" value="ESP94194.1"/>
    <property type="molecule type" value="Genomic_DNA"/>
</dbReference>
<proteinExistence type="predicted"/>
<dbReference type="Proteomes" id="UP000017820">
    <property type="component" value="Unassembled WGS sequence"/>
</dbReference>
<keyword evidence="2" id="KW-0964">Secreted</keyword>
<evidence type="ECO:0000313" key="6">
    <source>
        <dbReference type="Proteomes" id="UP000017820"/>
    </source>
</evidence>
<comment type="subcellular location">
    <subcellularLocation>
        <location evidence="1">Secreted</location>
    </subcellularLocation>
</comment>
<accession>V4I1S7</accession>
<feature type="non-terminal residue" evidence="5">
    <location>
        <position position="1170"/>
    </location>
</feature>
<dbReference type="Pfam" id="PF00353">
    <property type="entry name" value="HemolysinCabind"/>
    <property type="match status" value="8"/>
</dbReference>